<proteinExistence type="inferred from homology"/>
<gene>
    <name evidence="4" type="ORF">ACFSUC_16165</name>
</gene>
<name>A0ABW5RGD9_9BACL</name>
<dbReference type="InterPro" id="IPR052515">
    <property type="entry name" value="Gfo/Idh/MocA_Oxidoreductase"/>
</dbReference>
<dbReference type="EMBL" id="JBHUMM010000043">
    <property type="protein sequence ID" value="MFD2673107.1"/>
    <property type="molecule type" value="Genomic_DNA"/>
</dbReference>
<dbReference type="InterPro" id="IPR036291">
    <property type="entry name" value="NAD(P)-bd_dom_sf"/>
</dbReference>
<evidence type="ECO:0000256" key="1">
    <source>
        <dbReference type="ARBA" id="ARBA00010928"/>
    </source>
</evidence>
<dbReference type="InterPro" id="IPR000683">
    <property type="entry name" value="Gfo/Idh/MocA-like_OxRdtase_N"/>
</dbReference>
<evidence type="ECO:0000259" key="2">
    <source>
        <dbReference type="Pfam" id="PF01408"/>
    </source>
</evidence>
<dbReference type="PANTHER" id="PTHR43249">
    <property type="entry name" value="UDP-N-ACETYL-2-AMINO-2-DEOXY-D-GLUCURONATE OXIDASE"/>
    <property type="match status" value="1"/>
</dbReference>
<dbReference type="Gene3D" id="3.30.360.10">
    <property type="entry name" value="Dihydrodipicolinate Reductase, domain 2"/>
    <property type="match status" value="1"/>
</dbReference>
<evidence type="ECO:0000313" key="5">
    <source>
        <dbReference type="Proteomes" id="UP001597497"/>
    </source>
</evidence>
<evidence type="ECO:0000259" key="3">
    <source>
        <dbReference type="Pfam" id="PF02894"/>
    </source>
</evidence>
<dbReference type="Proteomes" id="UP001597497">
    <property type="component" value="Unassembled WGS sequence"/>
</dbReference>
<organism evidence="4 5">
    <name type="scientific">Marinicrinis sediminis</name>
    <dbReference type="NCBI Taxonomy" id="1652465"/>
    <lineage>
        <taxon>Bacteria</taxon>
        <taxon>Bacillati</taxon>
        <taxon>Bacillota</taxon>
        <taxon>Bacilli</taxon>
        <taxon>Bacillales</taxon>
        <taxon>Paenibacillaceae</taxon>
    </lineage>
</organism>
<dbReference type="Gene3D" id="3.40.50.720">
    <property type="entry name" value="NAD(P)-binding Rossmann-like Domain"/>
    <property type="match status" value="1"/>
</dbReference>
<sequence>MTHIHIGLIGTGGIAGAHCHAFKGVEDATISAVYDINQDAARSFRSQFDIPQVYQSVEDMLTDPGIDAVIIAVPNVFHAPLAIQALKAGKHVLLEKPMAMSVREAMEIAHTVADSGLTLMIAHQLRFHPVINRIRHQIQKGALGNIYHAKAGWVRRKGIPGYGGWFTQKKLAGGGPLIDLGVHMLDIGMDLMGQPRPVSVSGKVYGKLGSRGIGVGGYGGATHSGTYDVEDFATALIRFEDDRTLQLDVSWAAHILSDEEPYLELLGDLGGARFKGGNGTLLTELFDQPASVSLQVEDRDENERTAQSRHFISCIQTKKDPVSHVQTGIMNQAIIDAIYRSSESGQEETIELPILAPST</sequence>
<protein>
    <submittedName>
        <fullName evidence="4">Gfo/Idh/MocA family protein</fullName>
    </submittedName>
</protein>
<reference evidence="5" key="1">
    <citation type="journal article" date="2019" name="Int. J. Syst. Evol. Microbiol.">
        <title>The Global Catalogue of Microorganisms (GCM) 10K type strain sequencing project: providing services to taxonomists for standard genome sequencing and annotation.</title>
        <authorList>
            <consortium name="The Broad Institute Genomics Platform"/>
            <consortium name="The Broad Institute Genome Sequencing Center for Infectious Disease"/>
            <person name="Wu L."/>
            <person name="Ma J."/>
        </authorList>
    </citation>
    <scope>NUCLEOTIDE SEQUENCE [LARGE SCALE GENOMIC DNA]</scope>
    <source>
        <strain evidence="5">KCTC 33676</strain>
    </source>
</reference>
<feature type="domain" description="Gfo/Idh/MocA-like oxidoreductase N-terminal" evidence="2">
    <location>
        <begin position="4"/>
        <end position="123"/>
    </location>
</feature>
<dbReference type="RefSeq" id="WP_379930664.1">
    <property type="nucleotide sequence ID" value="NZ_JBHUMM010000043.1"/>
</dbReference>
<dbReference type="InterPro" id="IPR004104">
    <property type="entry name" value="Gfo/Idh/MocA-like_OxRdtase_C"/>
</dbReference>
<dbReference type="Pfam" id="PF02894">
    <property type="entry name" value="GFO_IDH_MocA_C"/>
    <property type="match status" value="1"/>
</dbReference>
<feature type="domain" description="Gfo/Idh/MocA-like oxidoreductase C-terminal" evidence="3">
    <location>
        <begin position="135"/>
        <end position="349"/>
    </location>
</feature>
<accession>A0ABW5RGD9</accession>
<dbReference type="Pfam" id="PF01408">
    <property type="entry name" value="GFO_IDH_MocA"/>
    <property type="match status" value="1"/>
</dbReference>
<evidence type="ECO:0000313" key="4">
    <source>
        <dbReference type="EMBL" id="MFD2673107.1"/>
    </source>
</evidence>
<keyword evidence="5" id="KW-1185">Reference proteome</keyword>
<comment type="similarity">
    <text evidence="1">Belongs to the Gfo/Idh/MocA family.</text>
</comment>
<dbReference type="PANTHER" id="PTHR43249:SF1">
    <property type="entry name" value="D-GLUCOSIDE 3-DEHYDROGENASE"/>
    <property type="match status" value="1"/>
</dbReference>
<dbReference type="SUPFAM" id="SSF51735">
    <property type="entry name" value="NAD(P)-binding Rossmann-fold domains"/>
    <property type="match status" value="1"/>
</dbReference>
<comment type="caution">
    <text evidence="4">The sequence shown here is derived from an EMBL/GenBank/DDBJ whole genome shotgun (WGS) entry which is preliminary data.</text>
</comment>
<dbReference type="SUPFAM" id="SSF55347">
    <property type="entry name" value="Glyceraldehyde-3-phosphate dehydrogenase-like, C-terminal domain"/>
    <property type="match status" value="1"/>
</dbReference>